<accession>A0ABT7AN70</accession>
<dbReference type="Proteomes" id="UP001235303">
    <property type="component" value="Unassembled WGS sequence"/>
</dbReference>
<dbReference type="EMBL" id="JAQOSP010000014">
    <property type="protein sequence ID" value="MDJ1168340.1"/>
    <property type="molecule type" value="Genomic_DNA"/>
</dbReference>
<protein>
    <submittedName>
        <fullName evidence="1">SH3 domain-containing protein</fullName>
    </submittedName>
</protein>
<name>A0ABT7AN70_9CYAN</name>
<dbReference type="RefSeq" id="WP_283752104.1">
    <property type="nucleotide sequence ID" value="NZ_JAQOSP010000014.1"/>
</dbReference>
<sequence length="254" mass="27368">MAHFPSRSLPAIASSPPLSVAQNIAGECRAARQGTFIYYERSSESGKIRALQTNDRVILAGNGEGGWVAVSEPTVGFVPTEDLKLCTTEKITLCARVGTFIYENPSTGSRNIRSVLPDESVVVTTELVEGWRTVLEPRAGFIQQARLKECERETSSSTVRPLSRASVAPSTSFCHRVTPLVDPGLNVRSGPTEAATVVDTLMPGTVVRLRSTTAQMDSTGRSWVPIIAPVSGWVSDGFPGNQTNLRPVYCDSSR</sequence>
<keyword evidence="2" id="KW-1185">Reference proteome</keyword>
<organism evidence="1 2">
    <name type="scientific">Roseofilum acuticapitatum BLCC-M154</name>
    <dbReference type="NCBI Taxonomy" id="3022444"/>
    <lineage>
        <taxon>Bacteria</taxon>
        <taxon>Bacillati</taxon>
        <taxon>Cyanobacteriota</taxon>
        <taxon>Cyanophyceae</taxon>
        <taxon>Desertifilales</taxon>
        <taxon>Desertifilaceae</taxon>
        <taxon>Roseofilum</taxon>
        <taxon>Roseofilum acuticapitatum</taxon>
    </lineage>
</organism>
<gene>
    <name evidence="1" type="ORF">PMG71_02750</name>
</gene>
<evidence type="ECO:0000313" key="2">
    <source>
        <dbReference type="Proteomes" id="UP001235303"/>
    </source>
</evidence>
<evidence type="ECO:0000313" key="1">
    <source>
        <dbReference type="EMBL" id="MDJ1168340.1"/>
    </source>
</evidence>
<reference evidence="1 2" key="1">
    <citation type="submission" date="2023-01" db="EMBL/GenBank/DDBJ databases">
        <title>Novel diversity within Roseofilum (Cyanobacteria; Desertifilaceae) from marine benthic mats with descriptions of four novel species.</title>
        <authorList>
            <person name="Wang Y."/>
            <person name="Berthold D.E."/>
            <person name="Hu J."/>
            <person name="Lefler F.W."/>
            <person name="Laughinghouse H.D. IV."/>
        </authorList>
    </citation>
    <scope>NUCLEOTIDE SEQUENCE [LARGE SCALE GENOMIC DNA]</scope>
    <source>
        <strain evidence="1 2">BLCC-M154</strain>
    </source>
</reference>
<comment type="caution">
    <text evidence="1">The sequence shown here is derived from an EMBL/GenBank/DDBJ whole genome shotgun (WGS) entry which is preliminary data.</text>
</comment>
<proteinExistence type="predicted"/>
<dbReference type="Gene3D" id="2.30.30.40">
    <property type="entry name" value="SH3 Domains"/>
    <property type="match status" value="1"/>
</dbReference>